<keyword evidence="1" id="KW-0472">Membrane</keyword>
<keyword evidence="1" id="KW-0812">Transmembrane</keyword>
<dbReference type="RefSeq" id="WP_342756099.1">
    <property type="nucleotide sequence ID" value="NZ_CP146256.1"/>
</dbReference>
<dbReference type="PANTHER" id="PTHR36111">
    <property type="entry name" value="INNER MEMBRANE PROTEIN-RELATED"/>
    <property type="match status" value="1"/>
</dbReference>
<name>A0ABZ3EQK6_9FIRM</name>
<proteinExistence type="predicted"/>
<dbReference type="Pfam" id="PF04474">
    <property type="entry name" value="DUF554"/>
    <property type="match status" value="1"/>
</dbReference>
<sequence>MLGTIVNAAAIVAGAIIGIALKKGLPERMADTLMKGVGLCTMFLGISGSLQGENSLILILSMVIGTLIGEGIDLEDKVGRLGLWVEGRVKKSQDGKVSIAEGFVTASLLFCVGAMAIVGSLQSGLMGHHEMLFGKSILDFIVAVVFSSTLGIGVAFSAGLVFLYQGSITLLAQWISPYLTDMVIAEMTCVGSVVMIGLGLNIIGITKLRVMNYVPAIFIPIILCRFI</sequence>
<dbReference type="EMBL" id="CP146256">
    <property type="protein sequence ID" value="XAH72483.1"/>
    <property type="molecule type" value="Genomic_DNA"/>
</dbReference>
<organism evidence="2 3">
    <name type="scientific">Kineothrix sedimenti</name>
    <dbReference type="NCBI Taxonomy" id="3123317"/>
    <lineage>
        <taxon>Bacteria</taxon>
        <taxon>Bacillati</taxon>
        <taxon>Bacillota</taxon>
        <taxon>Clostridia</taxon>
        <taxon>Lachnospirales</taxon>
        <taxon>Lachnospiraceae</taxon>
        <taxon>Kineothrix</taxon>
    </lineage>
</organism>
<accession>A0ABZ3EQK6</accession>
<reference evidence="2 3" key="1">
    <citation type="submission" date="2024-02" db="EMBL/GenBank/DDBJ databases">
        <title>Bacterial strain from lacustrine sediment.</title>
        <authorList>
            <person name="Petit C."/>
            <person name="Fadhlaoui K."/>
        </authorList>
    </citation>
    <scope>NUCLEOTIDE SEQUENCE [LARGE SCALE GENOMIC DNA]</scope>
    <source>
        <strain evidence="2 3">IPX-CK</strain>
    </source>
</reference>
<feature type="transmembrane region" description="Helical" evidence="1">
    <location>
        <begin position="6"/>
        <end position="21"/>
    </location>
</feature>
<dbReference type="Proteomes" id="UP001451571">
    <property type="component" value="Chromosome"/>
</dbReference>
<dbReference type="InterPro" id="IPR007563">
    <property type="entry name" value="DUF554"/>
</dbReference>
<dbReference type="PANTHER" id="PTHR36111:SF2">
    <property type="entry name" value="INNER MEMBRANE PROTEIN"/>
    <property type="match status" value="1"/>
</dbReference>
<gene>
    <name evidence="2" type="ORF">V6984_13265</name>
</gene>
<protein>
    <submittedName>
        <fullName evidence="2">DUF554 domain-containing protein</fullName>
    </submittedName>
</protein>
<feature type="transmembrane region" description="Helical" evidence="1">
    <location>
        <begin position="140"/>
        <end position="163"/>
    </location>
</feature>
<evidence type="ECO:0000256" key="1">
    <source>
        <dbReference type="SAM" id="Phobius"/>
    </source>
</evidence>
<keyword evidence="1" id="KW-1133">Transmembrane helix</keyword>
<feature type="transmembrane region" description="Helical" evidence="1">
    <location>
        <begin position="95"/>
        <end position="120"/>
    </location>
</feature>
<keyword evidence="3" id="KW-1185">Reference proteome</keyword>
<evidence type="ECO:0000313" key="2">
    <source>
        <dbReference type="EMBL" id="XAH72483.1"/>
    </source>
</evidence>
<evidence type="ECO:0000313" key="3">
    <source>
        <dbReference type="Proteomes" id="UP001451571"/>
    </source>
</evidence>
<feature type="transmembrane region" description="Helical" evidence="1">
    <location>
        <begin position="183"/>
        <end position="204"/>
    </location>
</feature>